<evidence type="ECO:0000259" key="11">
    <source>
        <dbReference type="Pfam" id="PF00155"/>
    </source>
</evidence>
<evidence type="ECO:0000256" key="2">
    <source>
        <dbReference type="ARBA" id="ARBA00007970"/>
    </source>
</evidence>
<keyword evidence="8" id="KW-0368">Histidine biosynthesis</keyword>
<reference evidence="12 13" key="1">
    <citation type="submission" date="2017-12" db="EMBL/GenBank/DDBJ databases">
        <authorList>
            <person name="Hurst M.R.H."/>
        </authorList>
    </citation>
    <scope>NUCLEOTIDE SEQUENCE [LARGE SCALE GENOMIC DNA]</scope>
    <source>
        <strain evidence="12 13">SY-3-19</strain>
    </source>
</reference>
<dbReference type="InterPro" id="IPR015422">
    <property type="entry name" value="PyrdxlP-dep_Trfase_small"/>
</dbReference>
<dbReference type="PROSITE" id="PS51318">
    <property type="entry name" value="TAT"/>
    <property type="match status" value="1"/>
</dbReference>
<keyword evidence="5" id="KW-0028">Amino-acid biosynthesis</keyword>
<evidence type="ECO:0000256" key="3">
    <source>
        <dbReference type="ARBA" id="ARBA00012748"/>
    </source>
</evidence>
<dbReference type="Proteomes" id="UP000239504">
    <property type="component" value="Unassembled WGS sequence"/>
</dbReference>
<name>A0A2S7K8T0_9PROT</name>
<dbReference type="GO" id="GO:0030170">
    <property type="term" value="F:pyridoxal phosphate binding"/>
    <property type="evidence" value="ECO:0007669"/>
    <property type="project" value="InterPro"/>
</dbReference>
<sequence>MTFQISRRLMLTGAVGASLAGAAAKAAPKAEEAAFPPEVLAHEHALLGPDDGVALLARNENPYGPSESALKMVDYAGKKGAYYPGQANLILAEMIAERHGVDPKQIAITTGSGEALSAIAVLYGRQGPIVAPRLFWDTTALYAKRLGLAEISRVPLTDDMGVDLAGIEAAVTEETGLVQLCNPNNPTGLVSDSKTFKAAVKRMAKKTTVLVDEAYMELADDPDGNTCLDLVKKGHNVIVSRTFSKIYGMAGLRVGYIISSEETAEKVRGAAMSWIAGTGLASAIGAYNDETFLEYSKSKIVEAREMILAKTKELGMVALPSQTNFVYFKSGKPANDLQEALAAKNVIIRGQYMDYADWSRVSMGKIEDVERFCALLPEAASA</sequence>
<feature type="domain" description="Aminotransferase class I/classII large" evidence="11">
    <location>
        <begin position="55"/>
        <end position="374"/>
    </location>
</feature>
<feature type="signal peptide" evidence="10">
    <location>
        <begin position="1"/>
        <end position="26"/>
    </location>
</feature>
<dbReference type="SUPFAM" id="SSF53383">
    <property type="entry name" value="PLP-dependent transferases"/>
    <property type="match status" value="1"/>
</dbReference>
<dbReference type="PANTHER" id="PTHR43643">
    <property type="entry name" value="HISTIDINOL-PHOSPHATE AMINOTRANSFERASE 2"/>
    <property type="match status" value="1"/>
</dbReference>
<evidence type="ECO:0000256" key="4">
    <source>
        <dbReference type="ARBA" id="ARBA00022576"/>
    </source>
</evidence>
<dbReference type="EC" id="2.6.1.9" evidence="3"/>
<dbReference type="Gene3D" id="3.90.1150.10">
    <property type="entry name" value="Aspartate Aminotransferase, domain 1"/>
    <property type="match status" value="1"/>
</dbReference>
<dbReference type="InterPro" id="IPR015421">
    <property type="entry name" value="PyrdxlP-dep_Trfase_major"/>
</dbReference>
<keyword evidence="6 12" id="KW-0808">Transferase</keyword>
<dbReference type="Gene3D" id="3.40.640.10">
    <property type="entry name" value="Type I PLP-dependent aspartate aminotransferase-like (Major domain)"/>
    <property type="match status" value="1"/>
</dbReference>
<evidence type="ECO:0000256" key="5">
    <source>
        <dbReference type="ARBA" id="ARBA00022605"/>
    </source>
</evidence>
<evidence type="ECO:0000256" key="1">
    <source>
        <dbReference type="ARBA" id="ARBA00005011"/>
    </source>
</evidence>
<evidence type="ECO:0000256" key="10">
    <source>
        <dbReference type="SAM" id="SignalP"/>
    </source>
</evidence>
<comment type="similarity">
    <text evidence="2">Belongs to the class-II pyridoxal-phosphate-dependent aminotransferase family. Histidinol-phosphate aminotransferase subfamily.</text>
</comment>
<dbReference type="GO" id="GO:0004400">
    <property type="term" value="F:histidinol-phosphate transaminase activity"/>
    <property type="evidence" value="ECO:0007669"/>
    <property type="project" value="UniProtKB-EC"/>
</dbReference>
<organism evidence="12 13">
    <name type="scientific">Hyphococcus luteus</name>
    <dbReference type="NCBI Taxonomy" id="2058213"/>
    <lineage>
        <taxon>Bacteria</taxon>
        <taxon>Pseudomonadati</taxon>
        <taxon>Pseudomonadota</taxon>
        <taxon>Alphaproteobacteria</taxon>
        <taxon>Parvularculales</taxon>
        <taxon>Parvularculaceae</taxon>
        <taxon>Hyphococcus</taxon>
    </lineage>
</organism>
<accession>A0A2S7K8T0</accession>
<dbReference type="CDD" id="cd00609">
    <property type="entry name" value="AAT_like"/>
    <property type="match status" value="1"/>
</dbReference>
<dbReference type="GO" id="GO:0000105">
    <property type="term" value="P:L-histidine biosynthetic process"/>
    <property type="evidence" value="ECO:0007669"/>
    <property type="project" value="UniProtKB-KW"/>
</dbReference>
<keyword evidence="10" id="KW-0732">Signal</keyword>
<comment type="pathway">
    <text evidence="1">Amino-acid biosynthesis; L-histidine biosynthesis; L-histidine from 5-phospho-alpha-D-ribose 1-diphosphate: step 7/9.</text>
</comment>
<dbReference type="PANTHER" id="PTHR43643:SF6">
    <property type="entry name" value="HISTIDINOL-PHOSPHATE AMINOTRANSFERASE"/>
    <property type="match status" value="1"/>
</dbReference>
<evidence type="ECO:0000256" key="8">
    <source>
        <dbReference type="ARBA" id="ARBA00023102"/>
    </source>
</evidence>
<dbReference type="Pfam" id="PF00155">
    <property type="entry name" value="Aminotran_1_2"/>
    <property type="match status" value="1"/>
</dbReference>
<evidence type="ECO:0000256" key="6">
    <source>
        <dbReference type="ARBA" id="ARBA00022679"/>
    </source>
</evidence>
<evidence type="ECO:0000256" key="9">
    <source>
        <dbReference type="ARBA" id="ARBA00047481"/>
    </source>
</evidence>
<dbReference type="InterPro" id="IPR004839">
    <property type="entry name" value="Aminotransferase_I/II_large"/>
</dbReference>
<evidence type="ECO:0000256" key="7">
    <source>
        <dbReference type="ARBA" id="ARBA00022898"/>
    </source>
</evidence>
<proteinExistence type="inferred from homology"/>
<gene>
    <name evidence="12" type="ORF">CW354_02875</name>
</gene>
<dbReference type="AlphaFoldDB" id="A0A2S7K8T0"/>
<dbReference type="InterPro" id="IPR050106">
    <property type="entry name" value="HistidinolP_aminotransfase"/>
</dbReference>
<dbReference type="EMBL" id="PJCH01000003">
    <property type="protein sequence ID" value="PQA88915.1"/>
    <property type="molecule type" value="Genomic_DNA"/>
</dbReference>
<keyword evidence="13" id="KW-1185">Reference proteome</keyword>
<keyword evidence="4 12" id="KW-0032">Aminotransferase</keyword>
<evidence type="ECO:0000313" key="12">
    <source>
        <dbReference type="EMBL" id="PQA88915.1"/>
    </source>
</evidence>
<feature type="chain" id="PRO_5015783118" description="histidinol-phosphate transaminase" evidence="10">
    <location>
        <begin position="27"/>
        <end position="382"/>
    </location>
</feature>
<comment type="catalytic activity">
    <reaction evidence="9">
        <text>L-histidinol phosphate + 2-oxoglutarate = 3-(imidazol-4-yl)-2-oxopropyl phosphate + L-glutamate</text>
        <dbReference type="Rhea" id="RHEA:23744"/>
        <dbReference type="ChEBI" id="CHEBI:16810"/>
        <dbReference type="ChEBI" id="CHEBI:29985"/>
        <dbReference type="ChEBI" id="CHEBI:57766"/>
        <dbReference type="ChEBI" id="CHEBI:57980"/>
        <dbReference type="EC" id="2.6.1.9"/>
    </reaction>
</comment>
<dbReference type="RefSeq" id="WP_104828552.1">
    <property type="nucleotide sequence ID" value="NZ_PJCH01000003.1"/>
</dbReference>
<evidence type="ECO:0000313" key="13">
    <source>
        <dbReference type="Proteomes" id="UP000239504"/>
    </source>
</evidence>
<protein>
    <recommendedName>
        <fullName evidence="3">histidinol-phosphate transaminase</fullName>
        <ecNumber evidence="3">2.6.1.9</ecNumber>
    </recommendedName>
</protein>
<dbReference type="OrthoDB" id="9809616at2"/>
<comment type="caution">
    <text evidence="12">The sequence shown here is derived from an EMBL/GenBank/DDBJ whole genome shotgun (WGS) entry which is preliminary data.</text>
</comment>
<keyword evidence="7" id="KW-0663">Pyridoxal phosphate</keyword>
<dbReference type="InterPro" id="IPR015424">
    <property type="entry name" value="PyrdxlP-dep_Trfase"/>
</dbReference>
<dbReference type="InterPro" id="IPR006311">
    <property type="entry name" value="TAT_signal"/>
</dbReference>